<evidence type="ECO:0000313" key="2">
    <source>
        <dbReference type="EMBL" id="RJF81667.1"/>
    </source>
</evidence>
<comment type="caution">
    <text evidence="2">The sequence shown here is derived from an EMBL/GenBank/DDBJ whole genome shotgun (WGS) entry which is preliminary data.</text>
</comment>
<reference evidence="2 3" key="1">
    <citation type="submission" date="2018-09" db="EMBL/GenBank/DDBJ databases">
        <authorList>
            <person name="Zhu H."/>
        </authorList>
    </citation>
    <scope>NUCLEOTIDE SEQUENCE [LARGE SCALE GENOMIC DNA]</scope>
    <source>
        <strain evidence="2 3">K2W22B-5</strain>
    </source>
</reference>
<name>A0A418VWY6_9PROT</name>
<keyword evidence="3" id="KW-1185">Reference proteome</keyword>
<dbReference type="Proteomes" id="UP000283458">
    <property type="component" value="Unassembled WGS sequence"/>
</dbReference>
<accession>A0A418VWY6</accession>
<organism evidence="2 3">
    <name type="scientific">Azospirillum cavernae</name>
    <dbReference type="NCBI Taxonomy" id="2320860"/>
    <lineage>
        <taxon>Bacteria</taxon>
        <taxon>Pseudomonadati</taxon>
        <taxon>Pseudomonadota</taxon>
        <taxon>Alphaproteobacteria</taxon>
        <taxon>Rhodospirillales</taxon>
        <taxon>Azospirillaceae</taxon>
        <taxon>Azospirillum</taxon>
    </lineage>
</organism>
<proteinExistence type="predicted"/>
<feature type="compositionally biased region" description="Basic and acidic residues" evidence="1">
    <location>
        <begin position="134"/>
        <end position="145"/>
    </location>
</feature>
<dbReference type="AlphaFoldDB" id="A0A418VWY6"/>
<evidence type="ECO:0000256" key="1">
    <source>
        <dbReference type="SAM" id="MobiDB-lite"/>
    </source>
</evidence>
<evidence type="ECO:0000313" key="3">
    <source>
        <dbReference type="Proteomes" id="UP000283458"/>
    </source>
</evidence>
<gene>
    <name evidence="2" type="ORF">D3877_16215</name>
</gene>
<protein>
    <submittedName>
        <fullName evidence="2">Uncharacterized protein</fullName>
    </submittedName>
</protein>
<sequence>MDILHALQRKEEIQAWHVEAGEHFQTSFGVAHLDPLKAADMSRGGGGVTRDQPAKVYRARDDVGRAIRALGGMGSPAANAVWDVLGLGLTVKEHAERTIFGAGRSLNPTAAKGILVASLGVLAWHYGYDPESRQQRMGRAGERAEFSSTDADNWGAVEARAASGRQGPLDRS</sequence>
<feature type="region of interest" description="Disordered" evidence="1">
    <location>
        <begin position="134"/>
        <end position="172"/>
    </location>
</feature>
<dbReference type="EMBL" id="QYUL01000002">
    <property type="protein sequence ID" value="RJF81667.1"/>
    <property type="molecule type" value="Genomic_DNA"/>
</dbReference>